<dbReference type="Pfam" id="PF04023">
    <property type="entry name" value="FeoA"/>
    <property type="match status" value="1"/>
</dbReference>
<dbReference type="PATRIC" id="fig|1121290.3.peg.2102"/>
<evidence type="ECO:0000313" key="3">
    <source>
        <dbReference type="EMBL" id="OFI01538.1"/>
    </source>
</evidence>
<dbReference type="SMART" id="SM00899">
    <property type="entry name" value="FeoA"/>
    <property type="match status" value="1"/>
</dbReference>
<dbReference type="RefSeq" id="WP_070111130.1">
    <property type="nucleotide sequence ID" value="NZ_LZFO01000041.1"/>
</dbReference>
<accession>A0A1E8EX14</accession>
<keyword evidence="4" id="KW-1185">Reference proteome</keyword>
<reference evidence="3 4" key="1">
    <citation type="submission" date="2016-06" db="EMBL/GenBank/DDBJ databases">
        <title>Genome sequence of Clostridium acetireducens DSM 10703.</title>
        <authorList>
            <person name="Poehlein A."/>
            <person name="Fluechter S."/>
            <person name="Duerre P."/>
            <person name="Daniel R."/>
        </authorList>
    </citation>
    <scope>NUCLEOTIDE SEQUENCE [LARGE SCALE GENOMIC DNA]</scope>
    <source>
        <strain evidence="3 4">DSM 10703</strain>
    </source>
</reference>
<organism evidence="3 4">
    <name type="scientific">Clostridium acetireducens DSM 10703</name>
    <dbReference type="NCBI Taxonomy" id="1121290"/>
    <lineage>
        <taxon>Bacteria</taxon>
        <taxon>Bacillati</taxon>
        <taxon>Bacillota</taxon>
        <taxon>Clostridia</taxon>
        <taxon>Eubacteriales</taxon>
        <taxon>Clostridiaceae</taxon>
        <taxon>Clostridium</taxon>
    </lineage>
</organism>
<dbReference type="PANTHER" id="PTHR42954">
    <property type="entry name" value="FE(2+) TRANSPORT PROTEIN A"/>
    <property type="match status" value="1"/>
</dbReference>
<proteinExistence type="predicted"/>
<feature type="domain" description="Ferrous iron transporter FeoA-like" evidence="2">
    <location>
        <begin position="4"/>
        <end position="76"/>
    </location>
</feature>
<dbReference type="SUPFAM" id="SSF50037">
    <property type="entry name" value="C-terminal domain of transcriptional repressors"/>
    <property type="match status" value="1"/>
</dbReference>
<dbReference type="InterPro" id="IPR007167">
    <property type="entry name" value="Fe-transptr_FeoA-like"/>
</dbReference>
<dbReference type="STRING" id="1121290.CLAOCE_20930"/>
<evidence type="ECO:0000313" key="4">
    <source>
        <dbReference type="Proteomes" id="UP000175744"/>
    </source>
</evidence>
<protein>
    <submittedName>
        <fullName evidence="3">FeoA domain protein</fullName>
    </submittedName>
</protein>
<dbReference type="OrthoDB" id="9811076at2"/>
<gene>
    <name evidence="3" type="ORF">CLOACE_20930</name>
</gene>
<dbReference type="AlphaFoldDB" id="A0A1E8EX14"/>
<dbReference type="Proteomes" id="UP000175744">
    <property type="component" value="Unassembled WGS sequence"/>
</dbReference>
<name>A0A1E8EX14_9CLOT</name>
<dbReference type="EMBL" id="LZFO01000041">
    <property type="protein sequence ID" value="OFI01538.1"/>
    <property type="molecule type" value="Genomic_DNA"/>
</dbReference>
<evidence type="ECO:0000256" key="1">
    <source>
        <dbReference type="ARBA" id="ARBA00023004"/>
    </source>
</evidence>
<dbReference type="InterPro" id="IPR008988">
    <property type="entry name" value="Transcriptional_repressor_C"/>
</dbReference>
<dbReference type="PANTHER" id="PTHR42954:SF2">
    <property type="entry name" value="FE(2+) TRANSPORT PROTEIN A"/>
    <property type="match status" value="1"/>
</dbReference>
<dbReference type="GO" id="GO:0046914">
    <property type="term" value="F:transition metal ion binding"/>
    <property type="evidence" value="ECO:0007669"/>
    <property type="project" value="InterPro"/>
</dbReference>
<dbReference type="InterPro" id="IPR052713">
    <property type="entry name" value="FeoA"/>
</dbReference>
<dbReference type="Gene3D" id="2.30.30.90">
    <property type="match status" value="1"/>
</dbReference>
<keyword evidence="1" id="KW-0408">Iron</keyword>
<comment type="caution">
    <text evidence="3">The sequence shown here is derived from an EMBL/GenBank/DDBJ whole genome shotgun (WGS) entry which is preliminary data.</text>
</comment>
<sequence length="77" mass="8714">MKYLSLNNAKVGSKVKIIKILPKTSSKQRLLDLGIVEGTIIYVIRKSLWGDPTAYLIRDTCIALRKEESENILVKII</sequence>
<dbReference type="InterPro" id="IPR038157">
    <property type="entry name" value="FeoA_core_dom"/>
</dbReference>
<evidence type="ECO:0000259" key="2">
    <source>
        <dbReference type="SMART" id="SM00899"/>
    </source>
</evidence>